<dbReference type="Proteomes" id="UP000006727">
    <property type="component" value="Chromosome 1"/>
</dbReference>
<organism evidence="7">
    <name type="scientific">Physcomitrium patens</name>
    <name type="common">Spreading-leaved earth moss</name>
    <name type="synonym">Physcomitrella patens</name>
    <dbReference type="NCBI Taxonomy" id="3218"/>
    <lineage>
        <taxon>Eukaryota</taxon>
        <taxon>Viridiplantae</taxon>
        <taxon>Streptophyta</taxon>
        <taxon>Embryophyta</taxon>
        <taxon>Bryophyta</taxon>
        <taxon>Bryophytina</taxon>
        <taxon>Bryopsida</taxon>
        <taxon>Funariidae</taxon>
        <taxon>Funariales</taxon>
        <taxon>Funariaceae</taxon>
        <taxon>Physcomitrium</taxon>
    </lineage>
</organism>
<dbReference type="EnsemblPlants" id="Pp3c1_31210V3.1">
    <property type="protein sequence ID" value="Pp3c1_31210V3.1"/>
    <property type="gene ID" value="Pp3c1_31210"/>
</dbReference>
<evidence type="ECO:0000256" key="2">
    <source>
        <dbReference type="ARBA" id="ARBA00006824"/>
    </source>
</evidence>
<keyword evidence="9" id="KW-1185">Reference proteome</keyword>
<feature type="region of interest" description="Disordered" evidence="6">
    <location>
        <begin position="49"/>
        <end position="103"/>
    </location>
</feature>
<dbReference type="PANTHER" id="PTHR11266">
    <property type="entry name" value="PEROXISOMAL MEMBRANE PROTEIN 2, PXMP2 MPV17"/>
    <property type="match status" value="1"/>
</dbReference>
<dbReference type="STRING" id="3218.A0A2K1LAE5"/>
<dbReference type="FunCoup" id="A0A2K1LAE5">
    <property type="interactions" value="765"/>
</dbReference>
<evidence type="ECO:0000313" key="7">
    <source>
        <dbReference type="EMBL" id="PNR63002.1"/>
    </source>
</evidence>
<dbReference type="PaxDb" id="3218-PP1S171_10V6.1"/>
<keyword evidence="5" id="KW-0472">Membrane</keyword>
<dbReference type="EMBL" id="ABEU02000001">
    <property type="protein sequence ID" value="PNR63002.1"/>
    <property type="molecule type" value="Genomic_DNA"/>
</dbReference>
<dbReference type="EnsemblPlants" id="Pp3c1_31210V3.2">
    <property type="protein sequence ID" value="Pp3c1_31210V3.2"/>
    <property type="gene ID" value="Pp3c1_31210"/>
</dbReference>
<dbReference type="OrthoDB" id="430207at2759"/>
<dbReference type="Gramene" id="Pp3c1_31210V3.1">
    <property type="protein sequence ID" value="Pp3c1_31210V3.1"/>
    <property type="gene ID" value="Pp3c1_31210"/>
</dbReference>
<reference evidence="7 9" key="2">
    <citation type="journal article" date="2018" name="Plant J.">
        <title>The Physcomitrella patens chromosome-scale assembly reveals moss genome structure and evolution.</title>
        <authorList>
            <person name="Lang D."/>
            <person name="Ullrich K.K."/>
            <person name="Murat F."/>
            <person name="Fuchs J."/>
            <person name="Jenkins J."/>
            <person name="Haas F.B."/>
            <person name="Piednoel M."/>
            <person name="Gundlach H."/>
            <person name="Van Bel M."/>
            <person name="Meyberg R."/>
            <person name="Vives C."/>
            <person name="Morata J."/>
            <person name="Symeonidi A."/>
            <person name="Hiss M."/>
            <person name="Muchero W."/>
            <person name="Kamisugi Y."/>
            <person name="Saleh O."/>
            <person name="Blanc G."/>
            <person name="Decker E.L."/>
            <person name="van Gessel N."/>
            <person name="Grimwood J."/>
            <person name="Hayes R.D."/>
            <person name="Graham S.W."/>
            <person name="Gunter L.E."/>
            <person name="McDaniel S.F."/>
            <person name="Hoernstein S.N.W."/>
            <person name="Larsson A."/>
            <person name="Li F.W."/>
            <person name="Perroud P.F."/>
            <person name="Phillips J."/>
            <person name="Ranjan P."/>
            <person name="Rokshar D.S."/>
            <person name="Rothfels C.J."/>
            <person name="Schneider L."/>
            <person name="Shu S."/>
            <person name="Stevenson D.W."/>
            <person name="Thummler F."/>
            <person name="Tillich M."/>
            <person name="Villarreal Aguilar J.C."/>
            <person name="Widiez T."/>
            <person name="Wong G.K."/>
            <person name="Wymore A."/>
            <person name="Zhang Y."/>
            <person name="Zimmer A.D."/>
            <person name="Quatrano R.S."/>
            <person name="Mayer K.F.X."/>
            <person name="Goodstein D."/>
            <person name="Casacuberta J.M."/>
            <person name="Vandepoele K."/>
            <person name="Reski R."/>
            <person name="Cuming A.C."/>
            <person name="Tuskan G.A."/>
            <person name="Maumus F."/>
            <person name="Salse J."/>
            <person name="Schmutz J."/>
            <person name="Rensing S.A."/>
        </authorList>
    </citation>
    <scope>NUCLEOTIDE SEQUENCE [LARGE SCALE GENOMIC DNA]</scope>
    <source>
        <strain evidence="8 9">cv. Gransden 2004</strain>
    </source>
</reference>
<evidence type="ECO:0000256" key="1">
    <source>
        <dbReference type="ARBA" id="ARBA00004141"/>
    </source>
</evidence>
<dbReference type="Gramene" id="Pp3c1_31210V3.2">
    <property type="protein sequence ID" value="Pp3c1_31210V3.2"/>
    <property type="gene ID" value="Pp3c1_31210"/>
</dbReference>
<feature type="compositionally biased region" description="Low complexity" evidence="6">
    <location>
        <begin position="49"/>
        <end position="59"/>
    </location>
</feature>
<comment type="similarity">
    <text evidence="2">Belongs to the peroxisomal membrane protein PXMP2/4 family.</text>
</comment>
<reference evidence="7 9" key="1">
    <citation type="journal article" date="2008" name="Science">
        <title>The Physcomitrella genome reveals evolutionary insights into the conquest of land by plants.</title>
        <authorList>
            <person name="Rensing S."/>
            <person name="Lang D."/>
            <person name="Zimmer A."/>
            <person name="Terry A."/>
            <person name="Salamov A."/>
            <person name="Shapiro H."/>
            <person name="Nishiyama T."/>
            <person name="Perroud P.-F."/>
            <person name="Lindquist E."/>
            <person name="Kamisugi Y."/>
            <person name="Tanahashi T."/>
            <person name="Sakakibara K."/>
            <person name="Fujita T."/>
            <person name="Oishi K."/>
            <person name="Shin-I T."/>
            <person name="Kuroki Y."/>
            <person name="Toyoda A."/>
            <person name="Suzuki Y."/>
            <person name="Hashimoto A."/>
            <person name="Yamaguchi K."/>
            <person name="Sugano A."/>
            <person name="Kohara Y."/>
            <person name="Fujiyama A."/>
            <person name="Anterola A."/>
            <person name="Aoki S."/>
            <person name="Ashton N."/>
            <person name="Barbazuk W.B."/>
            <person name="Barker E."/>
            <person name="Bennetzen J."/>
            <person name="Bezanilla M."/>
            <person name="Blankenship R."/>
            <person name="Cho S.H."/>
            <person name="Dutcher S."/>
            <person name="Estelle M."/>
            <person name="Fawcett J.A."/>
            <person name="Gundlach H."/>
            <person name="Hanada K."/>
            <person name="Heyl A."/>
            <person name="Hicks K.A."/>
            <person name="Hugh J."/>
            <person name="Lohr M."/>
            <person name="Mayer K."/>
            <person name="Melkozernov A."/>
            <person name="Murata T."/>
            <person name="Nelson D."/>
            <person name="Pils B."/>
            <person name="Prigge M."/>
            <person name="Reiss B."/>
            <person name="Renner T."/>
            <person name="Rombauts S."/>
            <person name="Rushton P."/>
            <person name="Sanderfoot A."/>
            <person name="Schween G."/>
            <person name="Shiu S.-H."/>
            <person name="Stueber K."/>
            <person name="Theodoulou F.L."/>
            <person name="Tu H."/>
            <person name="Van de Peer Y."/>
            <person name="Verrier P.J."/>
            <person name="Waters E."/>
            <person name="Wood A."/>
            <person name="Yang L."/>
            <person name="Cove D."/>
            <person name="Cuming A."/>
            <person name="Hasebe M."/>
            <person name="Lucas S."/>
            <person name="Mishler D.B."/>
            <person name="Reski R."/>
            <person name="Grigoriev I."/>
            <person name="Quatrano R.S."/>
            <person name="Boore J.L."/>
        </authorList>
    </citation>
    <scope>NUCLEOTIDE SEQUENCE [LARGE SCALE GENOMIC DNA]</scope>
    <source>
        <strain evidence="8 9">cv. Gransden 2004</strain>
    </source>
</reference>
<dbReference type="RefSeq" id="XP_024375126.1">
    <property type="nucleotide sequence ID" value="XM_024519358.2"/>
</dbReference>
<dbReference type="AlphaFoldDB" id="A0A2K1LAE5"/>
<dbReference type="InterPro" id="IPR007248">
    <property type="entry name" value="Mpv17_PMP22"/>
</dbReference>
<dbReference type="GO" id="GO:0016020">
    <property type="term" value="C:membrane"/>
    <property type="evidence" value="ECO:0007669"/>
    <property type="project" value="UniProtKB-SubCell"/>
</dbReference>
<proteinExistence type="inferred from homology"/>
<name>A0A2K1LAE5_PHYPA</name>
<comment type="subcellular location">
    <subcellularLocation>
        <location evidence="1">Membrane</location>
        <topology evidence="1">Multi-pass membrane protein</topology>
    </subcellularLocation>
</comment>
<evidence type="ECO:0000256" key="3">
    <source>
        <dbReference type="ARBA" id="ARBA00022692"/>
    </source>
</evidence>
<accession>A0A2K1LAE5</accession>
<dbReference type="KEGG" id="ppp:112282118"/>
<dbReference type="GeneID" id="112282118"/>
<evidence type="ECO:0000313" key="8">
    <source>
        <dbReference type="EnsemblPlants" id="Pp3c1_31210V3.1"/>
    </source>
</evidence>
<dbReference type="Pfam" id="PF04117">
    <property type="entry name" value="Mpv17_PMP22"/>
    <property type="match status" value="1"/>
</dbReference>
<evidence type="ECO:0000256" key="4">
    <source>
        <dbReference type="ARBA" id="ARBA00022989"/>
    </source>
</evidence>
<sequence>MAVIIPASVKSVVEHGFGSFCAERAHGSRNVRGWGGTSLLPERVSSSKFCSSSGSRSISAGKRGRYPHVSNSNKRGIARCSTVPGDGASAGDEKNSGKSSSSKTLRWVEEDVVVSSSAETGGRDVFVVQALSEDTENSTVLDSATEMLTGLLQSDRQQPVSGVYCVDQLRMELMESNLRGNEVQTMSATMYRPKLFWFVHSEVEENKYLDRTVNALLVGGAILYAITKAVTVDHDVWQGWTMFEILKYAPLHNWKAYELLLQSNPILAKMMISGVVYSIGDWIGQCVEGKPVLEFDRSRLLRSGLVGFCLHGMLSHHYYHVCEFLFPFQGWWVVPLKVAFDQTIWSAVWNSIYFVTLGLLRFESPVRILKDLRETFFPLLTAGWKLWPFAHLITYGLVPVEQRLLWVDCVEIIWVTILSMFSNEKSQKRLESGEGEAVLVLSDEVVVEETVFTKDSQ</sequence>
<keyword evidence="4" id="KW-1133">Transmembrane helix</keyword>
<keyword evidence="3" id="KW-0812">Transmembrane</keyword>
<evidence type="ECO:0000256" key="5">
    <source>
        <dbReference type="ARBA" id="ARBA00023136"/>
    </source>
</evidence>
<dbReference type="GO" id="GO:0005737">
    <property type="term" value="C:cytoplasm"/>
    <property type="evidence" value="ECO:0000318"/>
    <property type="project" value="GO_Central"/>
</dbReference>
<evidence type="ECO:0000313" key="9">
    <source>
        <dbReference type="Proteomes" id="UP000006727"/>
    </source>
</evidence>
<gene>
    <name evidence="8" type="primary">LOC112282118</name>
    <name evidence="7" type="ORF">PHYPA_001427</name>
</gene>
<dbReference type="PANTHER" id="PTHR11266:SF121">
    <property type="entry name" value="OS09G0315000 PROTEIN"/>
    <property type="match status" value="1"/>
</dbReference>
<evidence type="ECO:0000256" key="6">
    <source>
        <dbReference type="SAM" id="MobiDB-lite"/>
    </source>
</evidence>
<reference evidence="8" key="3">
    <citation type="submission" date="2020-12" db="UniProtKB">
        <authorList>
            <consortium name="EnsemblPlants"/>
        </authorList>
    </citation>
    <scope>IDENTIFICATION</scope>
</reference>
<protein>
    <submittedName>
        <fullName evidence="7 8">Uncharacterized protein</fullName>
    </submittedName>
</protein>